<evidence type="ECO:0000256" key="1">
    <source>
        <dbReference type="SAM" id="MobiDB-lite"/>
    </source>
</evidence>
<accession>A0A813X972</accession>
<dbReference type="Proteomes" id="UP000663852">
    <property type="component" value="Unassembled WGS sequence"/>
</dbReference>
<sequence>MKAHLHESKYNLKRNVFAKQMYFYSKPRHVPSNSVIDISRSAHRSKHVLSKHNYNHNRARSSSFVSHHRLCHSHSDDSLEKDFIESTKETVEKLFVRTKFNQMLDQIQDTLQPITEQLRQRIERKQRLSKQDQLLCMKSCAKFLVEAILSEHWHFDNNFSELYELQHALNHSLPANNIDTIVQTNQQLENDFMQLHIDKTLEKADTPISTLRKDSKRSSGGKSFQPTDHLTRQQIRHRSVSSAFQKLNADLQKLHHETPFKSHLTKYHKHNHE</sequence>
<reference evidence="3" key="1">
    <citation type="submission" date="2021-02" db="EMBL/GenBank/DDBJ databases">
        <authorList>
            <person name="Nowell W R."/>
        </authorList>
    </citation>
    <scope>NUCLEOTIDE SEQUENCE</scope>
</reference>
<evidence type="ECO:0000313" key="3">
    <source>
        <dbReference type="EMBL" id="CAF0867189.1"/>
    </source>
</evidence>
<dbReference type="EMBL" id="CAJNOJ010000025">
    <property type="protein sequence ID" value="CAF0867189.1"/>
    <property type="molecule type" value="Genomic_DNA"/>
</dbReference>
<dbReference type="Proteomes" id="UP000663828">
    <property type="component" value="Unassembled WGS sequence"/>
</dbReference>
<feature type="compositionally biased region" description="Basic and acidic residues" evidence="1">
    <location>
        <begin position="208"/>
        <end position="217"/>
    </location>
</feature>
<evidence type="ECO:0000313" key="4">
    <source>
        <dbReference type="Proteomes" id="UP000663828"/>
    </source>
</evidence>
<feature type="region of interest" description="Disordered" evidence="1">
    <location>
        <begin position="208"/>
        <end position="237"/>
    </location>
</feature>
<organism evidence="3 5">
    <name type="scientific">Adineta ricciae</name>
    <name type="common">Rotifer</name>
    <dbReference type="NCBI Taxonomy" id="249248"/>
    <lineage>
        <taxon>Eukaryota</taxon>
        <taxon>Metazoa</taxon>
        <taxon>Spiralia</taxon>
        <taxon>Gnathifera</taxon>
        <taxon>Rotifera</taxon>
        <taxon>Eurotatoria</taxon>
        <taxon>Bdelloidea</taxon>
        <taxon>Adinetida</taxon>
        <taxon>Adinetidae</taxon>
        <taxon>Adineta</taxon>
    </lineage>
</organism>
<name>A0A813X972_ADIRI</name>
<dbReference type="OrthoDB" id="10032540at2759"/>
<keyword evidence="4" id="KW-1185">Reference proteome</keyword>
<gene>
    <name evidence="3" type="ORF">EDS130_LOCUS8106</name>
    <name evidence="2" type="ORF">XAT740_LOCUS3616</name>
</gene>
<dbReference type="EMBL" id="CAJNOR010000140">
    <property type="protein sequence ID" value="CAF0814078.1"/>
    <property type="molecule type" value="Genomic_DNA"/>
</dbReference>
<comment type="caution">
    <text evidence="3">The sequence shown here is derived from an EMBL/GenBank/DDBJ whole genome shotgun (WGS) entry which is preliminary data.</text>
</comment>
<dbReference type="AlphaFoldDB" id="A0A813X972"/>
<evidence type="ECO:0000313" key="2">
    <source>
        <dbReference type="EMBL" id="CAF0814078.1"/>
    </source>
</evidence>
<proteinExistence type="predicted"/>
<protein>
    <submittedName>
        <fullName evidence="3">Uncharacterized protein</fullName>
    </submittedName>
</protein>
<evidence type="ECO:0000313" key="5">
    <source>
        <dbReference type="Proteomes" id="UP000663852"/>
    </source>
</evidence>